<evidence type="ECO:0000256" key="1">
    <source>
        <dbReference type="SAM" id="SignalP"/>
    </source>
</evidence>
<organism evidence="2 3">
    <name type="scientific">Glarea lozoyensis (strain ATCC 20868 / MF5171)</name>
    <dbReference type="NCBI Taxonomy" id="1116229"/>
    <lineage>
        <taxon>Eukaryota</taxon>
        <taxon>Fungi</taxon>
        <taxon>Dikarya</taxon>
        <taxon>Ascomycota</taxon>
        <taxon>Pezizomycotina</taxon>
        <taxon>Leotiomycetes</taxon>
        <taxon>Helotiales</taxon>
        <taxon>Helotiaceae</taxon>
        <taxon>Glarea</taxon>
    </lineage>
</organism>
<evidence type="ECO:0008006" key="4">
    <source>
        <dbReference type="Google" id="ProtNLM"/>
    </source>
</evidence>
<evidence type="ECO:0000313" key="3">
    <source>
        <dbReference type="Proteomes" id="UP000016922"/>
    </source>
</evidence>
<evidence type="ECO:0000313" key="2">
    <source>
        <dbReference type="EMBL" id="EPE28634.1"/>
    </source>
</evidence>
<protein>
    <recommendedName>
        <fullName evidence="4">Secreted protein</fullName>
    </recommendedName>
</protein>
<dbReference type="EMBL" id="KE145368">
    <property type="protein sequence ID" value="EPE28634.1"/>
    <property type="molecule type" value="Genomic_DNA"/>
</dbReference>
<dbReference type="AlphaFoldDB" id="S3CUF1"/>
<name>S3CUF1_GLAL2</name>
<dbReference type="Proteomes" id="UP000016922">
    <property type="component" value="Unassembled WGS sequence"/>
</dbReference>
<sequence>MKFSQVIFGVAAAASAVSAIDIWMYLEDKACENHYVAMVCTGVNPGACCYYDGAGANSVGFRAIPKGWRLDLTGYSTKECKGLLHSVGMVGPTDWCFKDDTGKNKNYRSGNYYFSSSPKKRSEAESSCVRADTMVLPDGTKLDVSSLDEVAALELECKHRKRYSPR</sequence>
<gene>
    <name evidence="2" type="ORF">GLAREA_09755</name>
</gene>
<dbReference type="KEGG" id="glz:GLAREA_09755"/>
<dbReference type="OrthoDB" id="5383526at2759"/>
<keyword evidence="3" id="KW-1185">Reference proteome</keyword>
<dbReference type="GeneID" id="19468802"/>
<reference evidence="2 3" key="1">
    <citation type="journal article" date="2013" name="BMC Genomics">
        <title>Genomics-driven discovery of the pneumocandin biosynthetic gene cluster in the fungus Glarea lozoyensis.</title>
        <authorList>
            <person name="Chen L."/>
            <person name="Yue Q."/>
            <person name="Zhang X."/>
            <person name="Xiang M."/>
            <person name="Wang C."/>
            <person name="Li S."/>
            <person name="Che Y."/>
            <person name="Ortiz-Lopez F.J."/>
            <person name="Bills G.F."/>
            <person name="Liu X."/>
            <person name="An Z."/>
        </authorList>
    </citation>
    <scope>NUCLEOTIDE SEQUENCE [LARGE SCALE GENOMIC DNA]</scope>
    <source>
        <strain evidence="3">ATCC 20868 / MF5171</strain>
    </source>
</reference>
<proteinExistence type="predicted"/>
<dbReference type="HOGENOM" id="CLU_091421_1_0_1"/>
<feature type="chain" id="PRO_5004507666" description="Secreted protein" evidence="1">
    <location>
        <begin position="20"/>
        <end position="166"/>
    </location>
</feature>
<keyword evidence="1" id="KW-0732">Signal</keyword>
<feature type="signal peptide" evidence="1">
    <location>
        <begin position="1"/>
        <end position="19"/>
    </location>
</feature>
<accession>S3CUF1</accession>
<dbReference type="RefSeq" id="XP_008084542.1">
    <property type="nucleotide sequence ID" value="XM_008086351.1"/>
</dbReference>